<comment type="caution">
    <text evidence="2">The sequence shown here is derived from an EMBL/GenBank/DDBJ whole genome shotgun (WGS) entry which is preliminary data.</text>
</comment>
<feature type="region of interest" description="Disordered" evidence="1">
    <location>
        <begin position="215"/>
        <end position="240"/>
    </location>
</feature>
<organism evidence="2 3">
    <name type="scientific">Hymenobacter setariae</name>
    <dbReference type="NCBI Taxonomy" id="2594794"/>
    <lineage>
        <taxon>Bacteria</taxon>
        <taxon>Pseudomonadati</taxon>
        <taxon>Bacteroidota</taxon>
        <taxon>Cytophagia</taxon>
        <taxon>Cytophagales</taxon>
        <taxon>Hymenobacteraceae</taxon>
        <taxon>Hymenobacter</taxon>
    </lineage>
</organism>
<gene>
    <name evidence="2" type="ORF">FNT36_24695</name>
</gene>
<evidence type="ECO:0000313" key="2">
    <source>
        <dbReference type="EMBL" id="TVT37064.1"/>
    </source>
</evidence>
<proteinExistence type="predicted"/>
<reference evidence="2 3" key="1">
    <citation type="submission" date="2019-07" db="EMBL/GenBank/DDBJ databases">
        <title>Hymenobacter sp. straun FUR1 Genome sequencing and assembly.</title>
        <authorList>
            <person name="Chhetri G."/>
        </authorList>
    </citation>
    <scope>NUCLEOTIDE SEQUENCE [LARGE SCALE GENOMIC DNA]</scope>
    <source>
        <strain evidence="2 3">Fur1</strain>
    </source>
</reference>
<dbReference type="Proteomes" id="UP000317624">
    <property type="component" value="Unassembled WGS sequence"/>
</dbReference>
<accession>A0A558BKK7</accession>
<dbReference type="EMBL" id="VMRJ01000008">
    <property type="protein sequence ID" value="TVT37064.1"/>
    <property type="molecule type" value="Genomic_DNA"/>
</dbReference>
<protein>
    <submittedName>
        <fullName evidence="2">Uncharacterized protein</fullName>
    </submittedName>
</protein>
<evidence type="ECO:0000256" key="1">
    <source>
        <dbReference type="SAM" id="MobiDB-lite"/>
    </source>
</evidence>
<feature type="region of interest" description="Disordered" evidence="1">
    <location>
        <begin position="156"/>
        <end position="203"/>
    </location>
</feature>
<feature type="compositionally biased region" description="Basic and acidic residues" evidence="1">
    <location>
        <begin position="191"/>
        <end position="203"/>
    </location>
</feature>
<name>A0A558BKK7_9BACT</name>
<evidence type="ECO:0000313" key="3">
    <source>
        <dbReference type="Proteomes" id="UP000317624"/>
    </source>
</evidence>
<sequence length="471" mass="49422">MRSWARAWLGWLAGVIAGLLSGEAAYAQTQPPLPQLVQPTPGRRPLGAVLRELSRQSRVPFSYSSSLVPLAHRFQVRPGPPRPLSEVLREVLGAEHLRYGLLAGQLVVWPEHVAAPTGVRPVAPPNGAAPASARQLAGLPAKPGVSVPGTATEIAADWPLKSPAGSAVRRSKPRAGQPAVTKPAAQASRRATKEAGSREKSVPERLAGTGRFGRRAAAGHWPSGQRKAAGLAVRRQPGRPVAGRVATATRAGHEPPAALSGGAVLRSSTPAAPGEASQNLALLPGRLVRATVPSLPPPVVVPLAERSPMSALPKVSPAAARLWTGLYLHGEAWGSESLPVGVTGKVGLARAYLVLGVAAGPFDRPAWGVGLGTAGRARGRFTPSLDLLQWFGRGNDSEAVSFTQLRPQLAWQLKREGRLALLAGPTLNLAVTDGRGPQRSSFGQHQWLWVGGEDGRDGTRLWPGIQVGLRF</sequence>
<keyword evidence="3" id="KW-1185">Reference proteome</keyword>
<dbReference type="AlphaFoldDB" id="A0A558BKK7"/>
<dbReference type="RefSeq" id="WP_144853312.1">
    <property type="nucleotide sequence ID" value="NZ_VMRJ01000008.1"/>
</dbReference>
<dbReference type="OrthoDB" id="9804257at2"/>